<evidence type="ECO:0000256" key="1">
    <source>
        <dbReference type="SAM" id="MobiDB-lite"/>
    </source>
</evidence>
<keyword evidence="3" id="KW-1185">Reference proteome</keyword>
<evidence type="ECO:0000313" key="3">
    <source>
        <dbReference type="Proteomes" id="UP001431181"/>
    </source>
</evidence>
<dbReference type="Proteomes" id="UP001431181">
    <property type="component" value="Unassembled WGS sequence"/>
</dbReference>
<gene>
    <name evidence="2" type="ORF">ONZ52_11695</name>
</gene>
<feature type="region of interest" description="Disordered" evidence="1">
    <location>
        <begin position="55"/>
        <end position="75"/>
    </location>
</feature>
<feature type="compositionally biased region" description="Basic and acidic residues" evidence="1">
    <location>
        <begin position="55"/>
        <end position="68"/>
    </location>
</feature>
<dbReference type="EMBL" id="JAPEUL010000007">
    <property type="protein sequence ID" value="MCW4629588.1"/>
    <property type="molecule type" value="Genomic_DNA"/>
</dbReference>
<name>A0ABT3KGB8_9GAMM</name>
<dbReference type="InterPro" id="IPR024997">
    <property type="entry name" value="DUF3892"/>
</dbReference>
<protein>
    <submittedName>
        <fullName evidence="2">DUF3892 domain-containing protein</fullName>
    </submittedName>
</protein>
<reference evidence="2" key="1">
    <citation type="submission" date="2022-11" db="EMBL/GenBank/DDBJ databases">
        <title>Marinomonas sp. nov., isolated from marine algae.</title>
        <authorList>
            <person name="Choi D.G."/>
            <person name="Kim J.M."/>
            <person name="Lee J.K."/>
            <person name="Baek J.H."/>
            <person name="Jeon C.O."/>
        </authorList>
    </citation>
    <scope>NUCLEOTIDE SEQUENCE</scope>
    <source>
        <strain evidence="2">KJ51-3</strain>
    </source>
</reference>
<evidence type="ECO:0000313" key="2">
    <source>
        <dbReference type="EMBL" id="MCW4629588.1"/>
    </source>
</evidence>
<dbReference type="RefSeq" id="WP_265218798.1">
    <property type="nucleotide sequence ID" value="NZ_JAPEUL010000007.1"/>
</dbReference>
<accession>A0ABT3KGB8</accession>
<organism evidence="2 3">
    <name type="scientific">Marinomonas rhodophyticola</name>
    <dbReference type="NCBI Taxonomy" id="2992803"/>
    <lineage>
        <taxon>Bacteria</taxon>
        <taxon>Pseudomonadati</taxon>
        <taxon>Pseudomonadota</taxon>
        <taxon>Gammaproteobacteria</taxon>
        <taxon>Oceanospirillales</taxon>
        <taxon>Oceanospirillaceae</taxon>
        <taxon>Marinomonas</taxon>
    </lineage>
</organism>
<proteinExistence type="predicted"/>
<dbReference type="Pfam" id="PF13031">
    <property type="entry name" value="DUF3892"/>
    <property type="match status" value="1"/>
</dbReference>
<comment type="caution">
    <text evidence="2">The sequence shown here is derived from an EMBL/GenBank/DDBJ whole genome shotgun (WGS) entry which is preliminary data.</text>
</comment>
<sequence length="75" mass="8397">MAKKRKVVDAKRDKNGNITDVLLEGNKNFTSTEKALGMTKSGLIDLVVVKRKDKEHLRTRPDGKKGNNLDEMADD</sequence>